<keyword evidence="6 10" id="KW-0634">PQQ</keyword>
<dbReference type="AlphaFoldDB" id="A0A127K5G7"/>
<evidence type="ECO:0000256" key="7">
    <source>
        <dbReference type="ARBA" id="ARBA00023002"/>
    </source>
</evidence>
<dbReference type="EMBL" id="CP014646">
    <property type="protein sequence ID" value="AMO37199.1"/>
    <property type="molecule type" value="Genomic_DNA"/>
</dbReference>
<keyword evidence="8 12" id="KW-1015">Disulfide bond</keyword>
<evidence type="ECO:0000256" key="6">
    <source>
        <dbReference type="ARBA" id="ARBA00022891"/>
    </source>
</evidence>
<dbReference type="PANTHER" id="PTHR32303">
    <property type="entry name" value="QUINOPROTEIN ALCOHOL DEHYDROGENASE (CYTOCHROME C)"/>
    <property type="match status" value="1"/>
</dbReference>
<dbReference type="Gene3D" id="2.140.10.10">
    <property type="entry name" value="Quinoprotein alcohol dehydrogenase-like superfamily"/>
    <property type="match status" value="1"/>
</dbReference>
<dbReference type="InterPro" id="IPR011047">
    <property type="entry name" value="Quinoprotein_ADH-like_sf"/>
</dbReference>
<comment type="cofactor">
    <cofactor evidence="11">
        <name>Ca(2+)</name>
        <dbReference type="ChEBI" id="CHEBI:29108"/>
    </cofactor>
    <text evidence="11">Binds 1 Ca(2+) ion per subunit.</text>
</comment>
<proteinExistence type="inferred from homology"/>
<feature type="domain" description="Pyrrolo-quinoline quinone repeat" evidence="14">
    <location>
        <begin position="55"/>
        <end position="372"/>
    </location>
</feature>
<accession>A0A127K5G7</accession>
<evidence type="ECO:0000256" key="5">
    <source>
        <dbReference type="ARBA" id="ARBA00022764"/>
    </source>
</evidence>
<evidence type="ECO:0000256" key="11">
    <source>
        <dbReference type="PIRSR" id="PIRSR617512-3"/>
    </source>
</evidence>
<dbReference type="GO" id="GO:0016020">
    <property type="term" value="C:membrane"/>
    <property type="evidence" value="ECO:0007669"/>
    <property type="project" value="InterPro"/>
</dbReference>
<evidence type="ECO:0000256" key="10">
    <source>
        <dbReference type="PIRSR" id="PIRSR617512-2"/>
    </source>
</evidence>
<organism evidence="15 16">
    <name type="scientific">Thauera humireducens</name>
    <dbReference type="NCBI Taxonomy" id="1134435"/>
    <lineage>
        <taxon>Bacteria</taxon>
        <taxon>Pseudomonadati</taxon>
        <taxon>Pseudomonadota</taxon>
        <taxon>Betaproteobacteria</taxon>
        <taxon>Rhodocyclales</taxon>
        <taxon>Zoogloeaceae</taxon>
        <taxon>Thauera</taxon>
    </lineage>
</organism>
<dbReference type="InterPro" id="IPR034119">
    <property type="entry name" value="ADHI"/>
</dbReference>
<evidence type="ECO:0000256" key="2">
    <source>
        <dbReference type="ARBA" id="ARBA00008156"/>
    </source>
</evidence>
<feature type="binding site" evidence="11">
    <location>
        <position position="286"/>
    </location>
    <ligand>
        <name>Ca(2+)</name>
        <dbReference type="ChEBI" id="CHEBI:29108"/>
    </ligand>
</feature>
<keyword evidence="4 13" id="KW-0732">Signal</keyword>
<dbReference type="GO" id="GO:0016614">
    <property type="term" value="F:oxidoreductase activity, acting on CH-OH group of donors"/>
    <property type="evidence" value="ECO:0007669"/>
    <property type="project" value="InterPro"/>
</dbReference>
<feature type="binding site" evidence="10">
    <location>
        <position position="142"/>
    </location>
    <ligand>
        <name>pyrroloquinoline quinone</name>
        <dbReference type="ChEBI" id="CHEBI:58442"/>
    </ligand>
</feature>
<feature type="binding site" evidence="10">
    <location>
        <position position="186"/>
    </location>
    <ligand>
        <name>pyrroloquinoline quinone</name>
        <dbReference type="ChEBI" id="CHEBI:58442"/>
    </ligand>
</feature>
<dbReference type="GO" id="GO:0005509">
    <property type="term" value="F:calcium ion binding"/>
    <property type="evidence" value="ECO:0007669"/>
    <property type="project" value="InterPro"/>
</dbReference>
<feature type="binding site" evidence="11">
    <location>
        <position position="328"/>
    </location>
    <ligand>
        <name>Ca(2+)</name>
        <dbReference type="ChEBI" id="CHEBI:29108"/>
    </ligand>
</feature>
<dbReference type="Pfam" id="PF01011">
    <property type="entry name" value="PQQ"/>
    <property type="match status" value="2"/>
</dbReference>
<name>A0A127K5G7_9RHOO</name>
<dbReference type="FunFam" id="2.140.10.10:FF:000003">
    <property type="entry name" value="Methanol dehydrogenase, large subunit"/>
    <property type="match status" value="1"/>
</dbReference>
<evidence type="ECO:0000256" key="9">
    <source>
        <dbReference type="PIRSR" id="PIRSR617512-1"/>
    </source>
</evidence>
<feature type="domain" description="Pyrrolo-quinoline quinone repeat" evidence="14">
    <location>
        <begin position="482"/>
        <end position="561"/>
    </location>
</feature>
<dbReference type="InterPro" id="IPR002372">
    <property type="entry name" value="PQQ_rpt_dom"/>
</dbReference>
<keyword evidence="11" id="KW-0106">Calcium</keyword>
<feature type="binding site" evidence="11">
    <location>
        <position position="204"/>
    </location>
    <ligand>
        <name>Ca(2+)</name>
        <dbReference type="ChEBI" id="CHEBI:29108"/>
    </ligand>
</feature>
<evidence type="ECO:0000256" key="13">
    <source>
        <dbReference type="SAM" id="SignalP"/>
    </source>
</evidence>
<keyword evidence="3 11" id="KW-0479">Metal-binding</keyword>
<feature type="chain" id="PRO_5007797957" evidence="13">
    <location>
        <begin position="32"/>
        <end position="599"/>
    </location>
</feature>
<dbReference type="SMART" id="SM00564">
    <property type="entry name" value="PQQ"/>
    <property type="match status" value="6"/>
</dbReference>
<dbReference type="RefSeq" id="WP_048705614.1">
    <property type="nucleotide sequence ID" value="NZ_CP014646.1"/>
</dbReference>
<dbReference type="PANTHER" id="PTHR32303:SF20">
    <property type="entry name" value="QUINOPROTEIN ETHANOL DEHYDROGENASE"/>
    <property type="match status" value="1"/>
</dbReference>
<comment type="cofactor">
    <cofactor evidence="10">
        <name>pyrroloquinoline quinone</name>
        <dbReference type="ChEBI" id="CHEBI:58442"/>
    </cofactor>
    <text evidence="10">Binds 1 PQQ group per subunit.</text>
</comment>
<sequence length="599" mass="65549">MHTPLRSARRPRLLASFAATAFALAALNVQAKGVTDDDIVNDATITTQVVTHGLGTKGQRYSPLDQVNTETVKNLVPVWSFSFGGEKQRGQQSQPLIHDGKMYVTASYSRIFALDATTGQKLWKYEHRLPDGIMPCCDVINRGAALYDDLVIFGTLDAQLVALNKDTGKVVWRQKIEDYKAGYSFTAAPQIVKGMVITGNSGGEFGIVGRVDARDAKTGKLIWSRPTVEGHMGYTYDAEGKPVDNGISGTTNATWPGDLWKTGGAAPWQAAYYDPDVDLIYIGTGNPAPWNSWLRPGDNLYSSSTIAIDPDTGKIVWHYQSTPHDGWDFDGVNEFISFEYNDPATGKLVKAGGKADRNGFFFVNDRTDGKLLNAFPFVNRIDWAKGIDLKTGRPIYDEEKRPGNPFVEGVGEDKKGKVVFNAPSFLGGKNQMPMAFSPKTGYFYVPANEWGMDIWNEPISYKRGAAYLGAGFTIKPLHEDFIGAMRAVDPVSGKIVWEVKNNAPLWGGVMTTGGDLVFYGTPEGYLKAIDAHNGKELWQFQTGSGVIAPPVTWEQDGEQYVAVVSGWGGAVPLWGGDVAKRVNMLEQGGSVWVFKLHKS</sequence>
<dbReference type="InterPro" id="IPR017512">
    <property type="entry name" value="PQQ_MeOH/EtOH_DH"/>
</dbReference>
<feature type="active site" description="Proton acceptor" evidence="9">
    <location>
        <position position="328"/>
    </location>
</feature>
<evidence type="ECO:0000313" key="16">
    <source>
        <dbReference type="Proteomes" id="UP000036902"/>
    </source>
</evidence>
<dbReference type="NCBIfam" id="TIGR03075">
    <property type="entry name" value="PQQ_enz_alc_DH"/>
    <property type="match status" value="1"/>
</dbReference>
<evidence type="ECO:0000256" key="12">
    <source>
        <dbReference type="PIRSR" id="PIRSR617512-4"/>
    </source>
</evidence>
<dbReference type="CDD" id="cd10277">
    <property type="entry name" value="PQQ_ADH_I"/>
    <property type="match status" value="1"/>
</dbReference>
<feature type="disulfide bond" evidence="12">
    <location>
        <begin position="136"/>
        <end position="137"/>
    </location>
</feature>
<gene>
    <name evidence="15" type="ORF">AC731_009670</name>
</gene>
<keyword evidence="16" id="KW-1185">Reference proteome</keyword>
<evidence type="ECO:0000256" key="1">
    <source>
        <dbReference type="ARBA" id="ARBA00004418"/>
    </source>
</evidence>
<dbReference type="Proteomes" id="UP000036902">
    <property type="component" value="Chromosome"/>
</dbReference>
<comment type="subcellular location">
    <subcellularLocation>
        <location evidence="1">Periplasm</location>
    </subcellularLocation>
</comment>
<dbReference type="InterPro" id="IPR001479">
    <property type="entry name" value="Quinoprotein_DH_CS"/>
</dbReference>
<keyword evidence="5" id="KW-0574">Periplasm</keyword>
<dbReference type="PROSITE" id="PS00364">
    <property type="entry name" value="BACTERIAL_PQQ_2"/>
    <property type="match status" value="1"/>
</dbReference>
<dbReference type="InterPro" id="IPR018391">
    <property type="entry name" value="PQQ_b-propeller_rpt"/>
</dbReference>
<evidence type="ECO:0000259" key="14">
    <source>
        <dbReference type="Pfam" id="PF01011"/>
    </source>
</evidence>
<dbReference type="GO" id="GO:0030288">
    <property type="term" value="C:outer membrane-bounded periplasmic space"/>
    <property type="evidence" value="ECO:0007669"/>
    <property type="project" value="InterPro"/>
</dbReference>
<feature type="signal peptide" evidence="13">
    <location>
        <begin position="1"/>
        <end position="31"/>
    </location>
</feature>
<evidence type="ECO:0000313" key="15">
    <source>
        <dbReference type="EMBL" id="AMO37199.1"/>
    </source>
</evidence>
<evidence type="ECO:0000256" key="3">
    <source>
        <dbReference type="ARBA" id="ARBA00022723"/>
    </source>
</evidence>
<comment type="similarity">
    <text evidence="2">Belongs to the bacterial PQQ dehydrogenase family.</text>
</comment>
<dbReference type="KEGG" id="thu:AC731_009670"/>
<evidence type="ECO:0000256" key="8">
    <source>
        <dbReference type="ARBA" id="ARBA00023157"/>
    </source>
</evidence>
<reference evidence="16" key="1">
    <citation type="submission" date="2016-03" db="EMBL/GenBank/DDBJ databases">
        <authorList>
            <person name="Ma C."/>
            <person name="Zhou S."/>
            <person name="Yang G."/>
        </authorList>
    </citation>
    <scope>NUCLEOTIDE SEQUENCE [LARGE SCALE GENOMIC DNA]</scope>
    <source>
        <strain evidence="16">SgZ-1</strain>
    </source>
</reference>
<keyword evidence="7" id="KW-0560">Oxidoreductase</keyword>
<protein>
    <submittedName>
        <fullName evidence="15">Dehydrogenase</fullName>
    </submittedName>
</protein>
<dbReference type="SUPFAM" id="SSF50998">
    <property type="entry name" value="Quinoprotein alcohol dehydrogenase-like"/>
    <property type="match status" value="1"/>
</dbReference>
<dbReference type="GO" id="GO:0070968">
    <property type="term" value="F:pyrroloquinoline quinone binding"/>
    <property type="evidence" value="ECO:0007669"/>
    <property type="project" value="UniProtKB-ARBA"/>
</dbReference>
<dbReference type="STRING" id="1134435.AC731_009670"/>
<evidence type="ECO:0000256" key="4">
    <source>
        <dbReference type="ARBA" id="ARBA00022729"/>
    </source>
</evidence>